<dbReference type="InterPro" id="IPR034660">
    <property type="entry name" value="DinB/YfiT-like"/>
</dbReference>
<dbReference type="Proteomes" id="UP001596189">
    <property type="component" value="Unassembled WGS sequence"/>
</dbReference>
<dbReference type="EMBL" id="JBHSRD010000003">
    <property type="protein sequence ID" value="MFC6006601.1"/>
    <property type="molecule type" value="Genomic_DNA"/>
</dbReference>
<dbReference type="PANTHER" id="PTHR40758:SF1">
    <property type="entry name" value="CONSERVED PROTEIN"/>
    <property type="match status" value="1"/>
</dbReference>
<dbReference type="Pfam" id="PF11716">
    <property type="entry name" value="MDMPI_N"/>
    <property type="match status" value="1"/>
</dbReference>
<keyword evidence="3" id="KW-1185">Reference proteome</keyword>
<dbReference type="SUPFAM" id="SSF109854">
    <property type="entry name" value="DinB/YfiT-like putative metalloenzymes"/>
    <property type="match status" value="1"/>
</dbReference>
<dbReference type="InterPro" id="IPR024344">
    <property type="entry name" value="MDMPI_metal-binding"/>
</dbReference>
<proteinExistence type="predicted"/>
<sequence>MGFPGWLSHQQYLASYRADGDRMALLLGEAAPDAPVPTCPGWTALDLLRHVCDVYSHKVAVLRLGRSLHPGEWTLADAMDQATALDWHDSVRAELAALLAELGPDSACWTWMEGVGEATTGAWARRMAHEALVHRVDAESVLGRPLAPAAEGLAVDGINEILTWMAGDPDVLTSDGADDGTAGSVLVDFGGDGDGDGDGGGWLVDLPDGAQTVTLVESGSSADARLSGDAFALDLHLWGRPAELTGVTEESGNEAVLTRLRARLKIAAQ</sequence>
<dbReference type="PANTHER" id="PTHR40758">
    <property type="entry name" value="CONSERVED PROTEIN"/>
    <property type="match status" value="1"/>
</dbReference>
<organism evidence="2 3">
    <name type="scientific">Angustibacter luteus</name>
    <dbReference type="NCBI Taxonomy" id="658456"/>
    <lineage>
        <taxon>Bacteria</taxon>
        <taxon>Bacillati</taxon>
        <taxon>Actinomycetota</taxon>
        <taxon>Actinomycetes</taxon>
        <taxon>Kineosporiales</taxon>
        <taxon>Kineosporiaceae</taxon>
    </lineage>
</organism>
<dbReference type="GO" id="GO:0016853">
    <property type="term" value="F:isomerase activity"/>
    <property type="evidence" value="ECO:0007669"/>
    <property type="project" value="UniProtKB-KW"/>
</dbReference>
<dbReference type="NCBIfam" id="TIGR03083">
    <property type="entry name" value="maleylpyruvate isomerase family mycothiol-dependent enzyme"/>
    <property type="match status" value="1"/>
</dbReference>
<evidence type="ECO:0000313" key="2">
    <source>
        <dbReference type="EMBL" id="MFC6006601.1"/>
    </source>
</evidence>
<protein>
    <submittedName>
        <fullName evidence="2">Maleylpyruvate isomerase N-terminal domain-containing protein</fullName>
    </submittedName>
</protein>
<reference evidence="3" key="1">
    <citation type="journal article" date="2019" name="Int. J. Syst. Evol. Microbiol.">
        <title>The Global Catalogue of Microorganisms (GCM) 10K type strain sequencing project: providing services to taxonomists for standard genome sequencing and annotation.</title>
        <authorList>
            <consortium name="The Broad Institute Genomics Platform"/>
            <consortium name="The Broad Institute Genome Sequencing Center for Infectious Disease"/>
            <person name="Wu L."/>
            <person name="Ma J."/>
        </authorList>
    </citation>
    <scope>NUCLEOTIDE SEQUENCE [LARGE SCALE GENOMIC DNA]</scope>
    <source>
        <strain evidence="3">KACC 14249</strain>
    </source>
</reference>
<keyword evidence="2" id="KW-0413">Isomerase</keyword>
<feature type="domain" description="Mycothiol-dependent maleylpyruvate isomerase metal-binding" evidence="1">
    <location>
        <begin position="17"/>
        <end position="138"/>
    </location>
</feature>
<evidence type="ECO:0000313" key="3">
    <source>
        <dbReference type="Proteomes" id="UP001596189"/>
    </source>
</evidence>
<comment type="caution">
    <text evidence="2">The sequence shown here is derived from an EMBL/GenBank/DDBJ whole genome shotgun (WGS) entry which is preliminary data.</text>
</comment>
<evidence type="ECO:0000259" key="1">
    <source>
        <dbReference type="Pfam" id="PF11716"/>
    </source>
</evidence>
<name>A0ABW1JBG3_9ACTN</name>
<dbReference type="InterPro" id="IPR017517">
    <property type="entry name" value="Maleyloyr_isom"/>
</dbReference>
<gene>
    <name evidence="2" type="ORF">ACFQDO_05600</name>
</gene>
<accession>A0ABW1JBG3</accession>
<dbReference type="RefSeq" id="WP_345718079.1">
    <property type="nucleotide sequence ID" value="NZ_BAABFP010000008.1"/>
</dbReference>